<dbReference type="SUPFAM" id="SSF160991">
    <property type="entry name" value="CV3147-like"/>
    <property type="match status" value="1"/>
</dbReference>
<accession>A0A221NWG0</accession>
<dbReference type="Pfam" id="PF20906">
    <property type="entry name" value="S-Me-THD_C"/>
    <property type="match status" value="1"/>
</dbReference>
<feature type="region of interest" description="Disordered" evidence="1">
    <location>
        <begin position="1"/>
        <end position="23"/>
    </location>
</feature>
<dbReference type="Gene3D" id="2.40.390.10">
    <property type="entry name" value="CV3147-like"/>
    <property type="match status" value="1"/>
</dbReference>
<feature type="domain" description="S-Me-THD-like C-terminal" evidence="3">
    <location>
        <begin position="206"/>
        <end position="374"/>
    </location>
</feature>
<dbReference type="InterPro" id="IPR048350">
    <property type="entry name" value="S-Me-THD-like_C"/>
</dbReference>
<evidence type="ECO:0000313" key="4">
    <source>
        <dbReference type="EMBL" id="ASN24343.1"/>
    </source>
</evidence>
<dbReference type="Gene3D" id="3.40.1610.10">
    <property type="entry name" value="CV3147-like domain"/>
    <property type="match status" value="1"/>
</dbReference>
<dbReference type="InterPro" id="IPR024071">
    <property type="entry name" value="S-Me-THD_C_sf"/>
</dbReference>
<evidence type="ECO:0000256" key="1">
    <source>
        <dbReference type="SAM" id="MobiDB-lite"/>
    </source>
</evidence>
<name>A0A221NWG0_9ACTN</name>
<dbReference type="Proteomes" id="UP000031501">
    <property type="component" value="Chromosome"/>
</dbReference>
<dbReference type="EMBL" id="CP022433">
    <property type="protein sequence ID" value="ASN24343.1"/>
    <property type="molecule type" value="Genomic_DNA"/>
</dbReference>
<proteinExistence type="predicted"/>
<gene>
    <name evidence="4" type="ORF">LK07_10105</name>
</gene>
<dbReference type="Pfam" id="PF06032">
    <property type="entry name" value="S-Me-THD_N"/>
    <property type="match status" value="1"/>
</dbReference>
<dbReference type="InterPro" id="IPR027479">
    <property type="entry name" value="S-Me-THD_N_sf"/>
</dbReference>
<dbReference type="KEGG" id="splu:LK06_008995"/>
<feature type="domain" description="S-Me-THD N-terminal" evidence="2">
    <location>
        <begin position="45"/>
        <end position="197"/>
    </location>
</feature>
<sequence>MTRSGVPPDSATGHSTSVVWRGRDRFGPRGRRVEAEQLAEVDRDSIPALEWGTTLLGSGGGGPASLAASWLAHSVTEHGPVRLLQAQDLPPRASVLPIGIVGSTQALAEKLPSGAEFRAAADEIGTVVGPPAAVMPMEIAGVNGVAMFAAAASLGFDVVDADLTGRALPRLDQLSIAAAGRSLTPMAFSGAGGLRGLIDGVGAVGLERLVRTMLAGAGGWLAVAFNPIPAGKLQETTIVGSAGHALALGHQWMGRGAGAAGDVLAEGRVEHVMRQDPQTSRRHGAVTVVDDRDGAVLRVEMENEYLLAVRDGVVVAGTPDPLILADRRTGRPVQCDQVRKGMDVACVRLPGFDFWWRSEHVELVGPRAFGLDHEPVRFDAGTV</sequence>
<dbReference type="InterPro" id="IPR010318">
    <property type="entry name" value="S-Me-THD_N"/>
</dbReference>
<keyword evidence="5" id="KW-1185">Reference proteome</keyword>
<evidence type="ECO:0000259" key="3">
    <source>
        <dbReference type="Pfam" id="PF20906"/>
    </source>
</evidence>
<evidence type="ECO:0000313" key="5">
    <source>
        <dbReference type="Proteomes" id="UP000031501"/>
    </source>
</evidence>
<protein>
    <submittedName>
        <fullName evidence="4">DUF917 domain-containing protein</fullName>
    </submittedName>
</protein>
<reference evidence="4 5" key="1">
    <citation type="submission" date="2017-07" db="EMBL/GenBank/DDBJ databases">
        <title>Genome sequence of Streptomyces pluripotens MUSC 137T.</title>
        <authorList>
            <person name="Ser H.-L."/>
            <person name="Lee L.-H."/>
        </authorList>
    </citation>
    <scope>NUCLEOTIDE SEQUENCE [LARGE SCALE GENOMIC DNA]</scope>
    <source>
        <strain evidence="4 5">MUSC 137</strain>
    </source>
</reference>
<evidence type="ECO:0000259" key="2">
    <source>
        <dbReference type="Pfam" id="PF06032"/>
    </source>
</evidence>
<dbReference type="STRING" id="1355015.LK06_008995"/>
<dbReference type="AlphaFoldDB" id="A0A221NWG0"/>
<organism evidence="4 5">
    <name type="scientific">Streptomyces pluripotens</name>
    <dbReference type="NCBI Taxonomy" id="1355015"/>
    <lineage>
        <taxon>Bacteria</taxon>
        <taxon>Bacillati</taxon>
        <taxon>Actinomycetota</taxon>
        <taxon>Actinomycetes</taxon>
        <taxon>Kitasatosporales</taxon>
        <taxon>Streptomycetaceae</taxon>
        <taxon>Streptomyces</taxon>
    </lineage>
</organism>